<keyword evidence="4 9" id="KW-0378">Hydrolase</keyword>
<keyword evidence="6" id="KW-0119">Carbohydrate metabolism</keyword>
<dbReference type="EC" id="3.2.1.14" evidence="2"/>
<dbReference type="AlphaFoldDB" id="A0A0D7BFE2"/>
<proteinExistence type="inferred from homology"/>
<dbReference type="PROSITE" id="PS51910">
    <property type="entry name" value="GH18_2"/>
    <property type="match status" value="1"/>
</dbReference>
<comment type="similarity">
    <text evidence="10">Belongs to the glycosyl hydrolase 18 family.</text>
</comment>
<evidence type="ECO:0000256" key="9">
    <source>
        <dbReference type="RuleBase" id="RU000489"/>
    </source>
</evidence>
<comment type="catalytic activity">
    <reaction evidence="1">
        <text>Random endo-hydrolysis of N-acetyl-beta-D-glucosaminide (1-&gt;4)-beta-linkages in chitin and chitodextrins.</text>
        <dbReference type="EC" id="3.2.1.14"/>
    </reaction>
</comment>
<keyword evidence="8" id="KW-0624">Polysaccharide degradation</keyword>
<evidence type="ECO:0000256" key="6">
    <source>
        <dbReference type="ARBA" id="ARBA00023277"/>
    </source>
</evidence>
<keyword evidence="13" id="KW-1185">Reference proteome</keyword>
<dbReference type="SUPFAM" id="SSF51445">
    <property type="entry name" value="(Trans)glycosidases"/>
    <property type="match status" value="1"/>
</dbReference>
<protein>
    <recommendedName>
        <fullName evidence="2">chitinase</fullName>
        <ecNumber evidence="2">3.2.1.14</ecNumber>
    </recommendedName>
</protein>
<dbReference type="GO" id="GO:0000272">
    <property type="term" value="P:polysaccharide catabolic process"/>
    <property type="evidence" value="ECO:0007669"/>
    <property type="project" value="UniProtKB-KW"/>
</dbReference>
<dbReference type="CDD" id="cd02877">
    <property type="entry name" value="GH18_hevamine_XipI_class_III"/>
    <property type="match status" value="1"/>
</dbReference>
<dbReference type="GO" id="GO:0008061">
    <property type="term" value="F:chitin binding"/>
    <property type="evidence" value="ECO:0007669"/>
    <property type="project" value="UniProtKB-KW"/>
</dbReference>
<accession>A0A0D7BFE2</accession>
<dbReference type="InterPro" id="IPR001223">
    <property type="entry name" value="Glyco_hydro18_cat"/>
</dbReference>
<evidence type="ECO:0000256" key="4">
    <source>
        <dbReference type="ARBA" id="ARBA00022801"/>
    </source>
</evidence>
<gene>
    <name evidence="12" type="ORF">CYLTODRAFT_489467</name>
</gene>
<name>A0A0D7BFE2_9AGAR</name>
<evidence type="ECO:0000256" key="5">
    <source>
        <dbReference type="ARBA" id="ARBA00023024"/>
    </source>
</evidence>
<evidence type="ECO:0000313" key="13">
    <source>
        <dbReference type="Proteomes" id="UP000054007"/>
    </source>
</evidence>
<keyword evidence="5" id="KW-0146">Chitin degradation</keyword>
<dbReference type="PANTHER" id="PTHR45708">
    <property type="entry name" value="ENDOCHITINASE"/>
    <property type="match status" value="1"/>
</dbReference>
<evidence type="ECO:0000313" key="12">
    <source>
        <dbReference type="EMBL" id="KIY68844.1"/>
    </source>
</evidence>
<evidence type="ECO:0000256" key="7">
    <source>
        <dbReference type="ARBA" id="ARBA00023295"/>
    </source>
</evidence>
<evidence type="ECO:0000256" key="1">
    <source>
        <dbReference type="ARBA" id="ARBA00000822"/>
    </source>
</evidence>
<dbReference type="PANTHER" id="PTHR45708:SF49">
    <property type="entry name" value="ENDOCHITINASE"/>
    <property type="match status" value="1"/>
</dbReference>
<evidence type="ECO:0000256" key="3">
    <source>
        <dbReference type="ARBA" id="ARBA00022669"/>
    </source>
</evidence>
<dbReference type="InterPro" id="IPR050542">
    <property type="entry name" value="Glycosyl_Hydrlase18_Chitinase"/>
</dbReference>
<reference evidence="12 13" key="1">
    <citation type="journal article" date="2015" name="Fungal Genet. Biol.">
        <title>Evolution of novel wood decay mechanisms in Agaricales revealed by the genome sequences of Fistulina hepatica and Cylindrobasidium torrendii.</title>
        <authorList>
            <person name="Floudas D."/>
            <person name="Held B.W."/>
            <person name="Riley R."/>
            <person name="Nagy L.G."/>
            <person name="Koehler G."/>
            <person name="Ransdell A.S."/>
            <person name="Younus H."/>
            <person name="Chow J."/>
            <person name="Chiniquy J."/>
            <person name="Lipzen A."/>
            <person name="Tritt A."/>
            <person name="Sun H."/>
            <person name="Haridas S."/>
            <person name="LaButti K."/>
            <person name="Ohm R.A."/>
            <person name="Kues U."/>
            <person name="Blanchette R.A."/>
            <person name="Grigoriev I.V."/>
            <person name="Minto R.E."/>
            <person name="Hibbett D.S."/>
        </authorList>
    </citation>
    <scope>NUCLEOTIDE SEQUENCE [LARGE SCALE GENOMIC DNA]</scope>
    <source>
        <strain evidence="12 13">FP15055 ss-10</strain>
    </source>
</reference>
<dbReference type="EMBL" id="KN880495">
    <property type="protein sequence ID" value="KIY68844.1"/>
    <property type="molecule type" value="Genomic_DNA"/>
</dbReference>
<dbReference type="STRING" id="1314674.A0A0D7BFE2"/>
<keyword evidence="3" id="KW-0147">Chitin-binding</keyword>
<evidence type="ECO:0000256" key="10">
    <source>
        <dbReference type="RuleBase" id="RU004453"/>
    </source>
</evidence>
<dbReference type="Pfam" id="PF00704">
    <property type="entry name" value="Glyco_hydro_18"/>
    <property type="match status" value="1"/>
</dbReference>
<feature type="domain" description="GH18" evidence="11">
    <location>
        <begin position="1"/>
        <end position="298"/>
    </location>
</feature>
<dbReference type="InterPro" id="IPR001579">
    <property type="entry name" value="Glyco_hydro_18_chit_AS"/>
</dbReference>
<evidence type="ECO:0000256" key="8">
    <source>
        <dbReference type="ARBA" id="ARBA00023326"/>
    </source>
</evidence>
<evidence type="ECO:0000256" key="2">
    <source>
        <dbReference type="ARBA" id="ARBA00012729"/>
    </source>
</evidence>
<sequence>MYWGQNSYGAANPDTAGWQKNLATYCDDDTINVVPLAFVNVFFSTGDLPELNMANSCNNVDNGMLEGSALPDCTSMAADIKTCQDKGKLVTLSLGGATGSATFTDDAQAETFAETIWNVFMGGESTVRPFGDAVLDGVDLDIEGGSSVGFAAFAKKLKSIASDAGGSAYLSAAPQCVFPDAYLGDVINAVEMDAIYVQFYNNYCGLQNYANENAWNFAQWDDWAKNTSPNKDVKIFIGAPASSTAAGSGYVDAATLSTIAVETREKYTSFGGVMFWDASQAWANGRIDQTVKGALSSNGTSVVTQVAMSPAETLPATATDSRHIADKMAVPTGAAKRHGMRKVRSSF</sequence>
<keyword evidence="7 9" id="KW-0326">Glycosidase</keyword>
<dbReference type="GO" id="GO:0008843">
    <property type="term" value="F:endochitinase activity"/>
    <property type="evidence" value="ECO:0007669"/>
    <property type="project" value="UniProtKB-EC"/>
</dbReference>
<dbReference type="InterPro" id="IPR045321">
    <property type="entry name" value="Cts1-like"/>
</dbReference>
<dbReference type="Gene3D" id="3.20.20.80">
    <property type="entry name" value="Glycosidases"/>
    <property type="match status" value="1"/>
</dbReference>
<evidence type="ECO:0000259" key="11">
    <source>
        <dbReference type="PROSITE" id="PS51910"/>
    </source>
</evidence>
<dbReference type="PROSITE" id="PS01095">
    <property type="entry name" value="GH18_1"/>
    <property type="match status" value="1"/>
</dbReference>
<dbReference type="InterPro" id="IPR017853">
    <property type="entry name" value="GH"/>
</dbReference>
<dbReference type="OrthoDB" id="6020543at2759"/>
<dbReference type="Proteomes" id="UP000054007">
    <property type="component" value="Unassembled WGS sequence"/>
</dbReference>
<dbReference type="GO" id="GO:0006032">
    <property type="term" value="P:chitin catabolic process"/>
    <property type="evidence" value="ECO:0007669"/>
    <property type="project" value="UniProtKB-KW"/>
</dbReference>
<dbReference type="GO" id="GO:0005576">
    <property type="term" value="C:extracellular region"/>
    <property type="evidence" value="ECO:0007669"/>
    <property type="project" value="TreeGrafter"/>
</dbReference>
<organism evidence="12 13">
    <name type="scientific">Cylindrobasidium torrendii FP15055 ss-10</name>
    <dbReference type="NCBI Taxonomy" id="1314674"/>
    <lineage>
        <taxon>Eukaryota</taxon>
        <taxon>Fungi</taxon>
        <taxon>Dikarya</taxon>
        <taxon>Basidiomycota</taxon>
        <taxon>Agaricomycotina</taxon>
        <taxon>Agaricomycetes</taxon>
        <taxon>Agaricomycetidae</taxon>
        <taxon>Agaricales</taxon>
        <taxon>Marasmiineae</taxon>
        <taxon>Physalacriaceae</taxon>
        <taxon>Cylindrobasidium</taxon>
    </lineage>
</organism>